<dbReference type="GO" id="GO:0015668">
    <property type="term" value="F:type III site-specific deoxyribonuclease activity"/>
    <property type="evidence" value="ECO:0007669"/>
    <property type="project" value="InterPro"/>
</dbReference>
<dbReference type="InterPro" id="IPR006935">
    <property type="entry name" value="Helicase/UvrB_N"/>
</dbReference>
<dbReference type="InterPro" id="IPR014001">
    <property type="entry name" value="Helicase_ATP-bd"/>
</dbReference>
<protein>
    <submittedName>
        <fullName evidence="3">DEAD/DEAH box helicase family protein</fullName>
    </submittedName>
</protein>
<dbReference type="RefSeq" id="WP_305516850.1">
    <property type="nucleotide sequence ID" value="NZ_JAUPEV010000004.1"/>
</dbReference>
<evidence type="ECO:0000313" key="5">
    <source>
        <dbReference type="Proteomes" id="UP001240777"/>
    </source>
</evidence>
<dbReference type="Pfam" id="PF19778">
    <property type="entry name" value="RE_endonuc"/>
    <property type="match status" value="1"/>
</dbReference>
<keyword evidence="5" id="KW-1185">Reference proteome</keyword>
<reference evidence="2" key="2">
    <citation type="submission" date="2023-07" db="EMBL/GenBank/DDBJ databases">
        <authorList>
            <person name="Aydin F."/>
            <person name="Tarhane S."/>
            <person name="Saticioglu I.B."/>
            <person name="Karakaya E."/>
            <person name="Abay S."/>
            <person name="Guran O."/>
            <person name="Bozkurt E."/>
            <person name="Uzum N."/>
            <person name="Olgun K."/>
            <person name="Jablonski D."/>
        </authorList>
    </citation>
    <scope>NUCLEOTIDE SEQUENCE</scope>
    <source>
        <strain evidence="2">Faydin-H75</strain>
    </source>
</reference>
<evidence type="ECO:0000313" key="4">
    <source>
        <dbReference type="Proteomes" id="UP001177258"/>
    </source>
</evidence>
<keyword evidence="3" id="KW-0347">Helicase</keyword>
<dbReference type="Gene3D" id="3.40.50.300">
    <property type="entry name" value="P-loop containing nucleotide triphosphate hydrolases"/>
    <property type="match status" value="2"/>
</dbReference>
<dbReference type="GO" id="GO:0004386">
    <property type="term" value="F:helicase activity"/>
    <property type="evidence" value="ECO:0007669"/>
    <property type="project" value="UniProtKB-KW"/>
</dbReference>
<dbReference type="EMBL" id="JAUPEV010000004">
    <property type="protein sequence ID" value="MDO7253008.1"/>
    <property type="molecule type" value="Genomic_DNA"/>
</dbReference>
<dbReference type="AlphaFoldDB" id="A0AA90T531"/>
<reference evidence="3 5" key="1">
    <citation type="submission" date="2023-07" db="EMBL/GenBank/DDBJ databases">
        <title>Unpublished Manusciprt.</title>
        <authorList>
            <person name="Aydin F."/>
            <person name="Tarhane S."/>
            <person name="Saticioglu I.B."/>
            <person name="Karakaya E."/>
            <person name="Abay S."/>
            <person name="Guran O."/>
            <person name="Bozkurt E."/>
            <person name="Uzum N."/>
            <person name="Olgun K."/>
            <person name="Jablonski D."/>
        </authorList>
    </citation>
    <scope>NUCLEOTIDE SEQUENCE</scope>
    <source>
        <strain evidence="5">faydin-H75</strain>
        <strain evidence="3">Faydin-H76</strain>
    </source>
</reference>
<keyword evidence="3" id="KW-0378">Hydrolase</keyword>
<dbReference type="PANTHER" id="PTHR47396:SF1">
    <property type="entry name" value="ATP-DEPENDENT HELICASE IRC3-RELATED"/>
    <property type="match status" value="1"/>
</dbReference>
<comment type="caution">
    <text evidence="3">The sequence shown here is derived from an EMBL/GenBank/DDBJ whole genome shotgun (WGS) entry which is preliminary data.</text>
</comment>
<keyword evidence="3" id="KW-0067">ATP-binding</keyword>
<dbReference type="GO" id="GO:0003677">
    <property type="term" value="F:DNA binding"/>
    <property type="evidence" value="ECO:0007669"/>
    <property type="project" value="InterPro"/>
</dbReference>
<dbReference type="SMART" id="SM00487">
    <property type="entry name" value="DEXDc"/>
    <property type="match status" value="1"/>
</dbReference>
<name>A0AA90T531_9HELI</name>
<dbReference type="GO" id="GO:0005829">
    <property type="term" value="C:cytosol"/>
    <property type="evidence" value="ECO:0007669"/>
    <property type="project" value="TreeGrafter"/>
</dbReference>
<dbReference type="PANTHER" id="PTHR47396">
    <property type="entry name" value="TYPE I RESTRICTION ENZYME ECOKI R PROTEIN"/>
    <property type="match status" value="1"/>
</dbReference>
<dbReference type="Proteomes" id="UP001240777">
    <property type="component" value="Unassembled WGS sequence"/>
</dbReference>
<reference evidence="2 4" key="3">
    <citation type="journal article" date="2024" name="Syst. Appl. Microbiol.">
        <title>Helicobacter cappadocius sp. nov., from lizards: The first psychrotrophic Helicobacter species.</title>
        <authorList>
            <person name="Aydin F."/>
            <person name="Tarhane S."/>
            <person name="Karakaya E."/>
            <person name="Abay S."/>
            <person name="Kayman T."/>
            <person name="Guran O."/>
            <person name="Bozkurt E."/>
            <person name="Uzum N."/>
            <person name="Avci A."/>
            <person name="Olgun K."/>
            <person name="Jablonski D."/>
            <person name="Guran C."/>
            <person name="Burcin Saticioglu I."/>
        </authorList>
    </citation>
    <scope>NUCLEOTIDE SEQUENCE [LARGE SCALE GENOMIC DNA]</scope>
    <source>
        <strain evidence="2">Faydin-H75</strain>
        <strain evidence="4">faydin-H76</strain>
    </source>
</reference>
<dbReference type="GO" id="GO:0005524">
    <property type="term" value="F:ATP binding"/>
    <property type="evidence" value="ECO:0007669"/>
    <property type="project" value="InterPro"/>
</dbReference>
<gene>
    <name evidence="2" type="ORF">Q5I04_03675</name>
    <name evidence="3" type="ORF">Q5I06_04330</name>
</gene>
<dbReference type="Pfam" id="PF04851">
    <property type="entry name" value="ResIII"/>
    <property type="match status" value="1"/>
</dbReference>
<dbReference type="EMBL" id="JAUYZK010000005">
    <property type="protein sequence ID" value="MDP2539003.1"/>
    <property type="molecule type" value="Genomic_DNA"/>
</dbReference>
<feature type="domain" description="Helicase ATP-binding" evidence="1">
    <location>
        <begin position="51"/>
        <end position="238"/>
    </location>
</feature>
<sequence>MQFEKQEYQQDCIDNIISLLKDFDFKKHDAVNLKKCFEDFYNSTEGKNTPFKNLNFDLNVDVLMETGTGKTFTYLNLIFELNKVYRQNKFIIFVPRKAILESVKQNIKLTKDYFYMQYAKHLKTYYYNDSKSLSNIINHYIKNTDEFSVLVLTNSSIDKGKKNLLNQQNESLFSDRSILQEIISLNPISIIDEPHLLKGEKFYNAFKELKTLYFRFGATFPKEEKHKLSNLVYTLDSISAFNTFLVKQIYVHTLCAENQIPSLINMDSKNKKGTFSYFLDGIEYKKDVFYGEDLGVRLHYPAFNGVELLKITSKDGAILSNQTNIPLSKNSYRLNEYQIRELISLSIDLHFKKEQMLFKKNIKALSLFFIPDIESFRGENPFIKNEFERIYKQKRMEILKKNLSLSYREYLQRDFDDKGDLRVHQGYFSGDIKGNNEEKEAQGVRLILEEKEKLLNLNEPLRFIFSVWALQEGWDNPNIFTLTKLASSSSEISAHQQIGRGLRLCVNNEGRRVSHNYLEYQTDMFYNINHLDVLVSGEEKGFIEGLQKEIQDSSFEFKKDFLDSDTLKQLGLNERQVSKILTRLEDLKVIVFDENTNSYNIIAPIYDFIAQDPQLKELLGDRMDNILEVFKPNENKYSQTNNANKKKLEIPIKSNLAKEFKKLWDAINAKAKIKYENIQMEDLIKSIALAFNQTQIPKEHMLVESKYYDSQKNKIITKEQKILSQNNTHQDQKSFITQNLLEFAKKENLPLSFMIKLYNSLDTSHFINNPKEAFKTLKTIIKEEIHKSILHCVSYHFETETKISNDDLLFDKNGEPRSSIESTKLGKFVDGEVKPQDHYLYETCVYDSNIEKEVITKDTVKIGFEDTKKQIKVFAKLPKFSIPTPYKEYYPDFAYLIEDTKGSKIFFVCETKGYDSLNDISIQEKYKIDYARKFFEDIDKHLKDIRVVFEPRINKQNLIDVIAQALQRRDNDRQR</sequence>
<evidence type="ECO:0000313" key="2">
    <source>
        <dbReference type="EMBL" id="MDO7253008.1"/>
    </source>
</evidence>
<evidence type="ECO:0000313" key="3">
    <source>
        <dbReference type="EMBL" id="MDP2539003.1"/>
    </source>
</evidence>
<organism evidence="3 4">
    <name type="scientific">Helicobacter cappadocius</name>
    <dbReference type="NCBI Taxonomy" id="3063998"/>
    <lineage>
        <taxon>Bacteria</taxon>
        <taxon>Pseudomonadati</taxon>
        <taxon>Campylobacterota</taxon>
        <taxon>Epsilonproteobacteria</taxon>
        <taxon>Campylobacterales</taxon>
        <taxon>Helicobacteraceae</taxon>
        <taxon>Helicobacter</taxon>
    </lineage>
</organism>
<proteinExistence type="predicted"/>
<dbReference type="InterPro" id="IPR050742">
    <property type="entry name" value="Helicase_Restrict-Modif_Enz"/>
</dbReference>
<dbReference type="Proteomes" id="UP001177258">
    <property type="component" value="Unassembled WGS sequence"/>
</dbReference>
<dbReference type="InterPro" id="IPR045572">
    <property type="entry name" value="RE_endonuc_C"/>
</dbReference>
<evidence type="ECO:0000259" key="1">
    <source>
        <dbReference type="PROSITE" id="PS51192"/>
    </source>
</evidence>
<dbReference type="SUPFAM" id="SSF52540">
    <property type="entry name" value="P-loop containing nucleoside triphosphate hydrolases"/>
    <property type="match status" value="2"/>
</dbReference>
<accession>A0AA90T531</accession>
<dbReference type="InterPro" id="IPR027417">
    <property type="entry name" value="P-loop_NTPase"/>
</dbReference>
<keyword evidence="3" id="KW-0547">Nucleotide-binding</keyword>
<dbReference type="PROSITE" id="PS51192">
    <property type="entry name" value="HELICASE_ATP_BIND_1"/>
    <property type="match status" value="1"/>
</dbReference>